<dbReference type="GO" id="GO:0034497">
    <property type="term" value="P:protein localization to phagophore assembly site"/>
    <property type="evidence" value="ECO:0007669"/>
    <property type="project" value="TreeGrafter"/>
</dbReference>
<feature type="compositionally biased region" description="Low complexity" evidence="4">
    <location>
        <begin position="493"/>
        <end position="504"/>
    </location>
</feature>
<dbReference type="InterPro" id="IPR036570">
    <property type="entry name" value="HORMA_dom_sf"/>
</dbReference>
<feature type="compositionally biased region" description="Low complexity" evidence="4">
    <location>
        <begin position="986"/>
        <end position="995"/>
    </location>
</feature>
<proteinExistence type="inferred from homology"/>
<feature type="region of interest" description="Disordered" evidence="4">
    <location>
        <begin position="565"/>
        <end position="706"/>
    </location>
</feature>
<feature type="region of interest" description="Disordered" evidence="4">
    <location>
        <begin position="1047"/>
        <end position="1145"/>
    </location>
</feature>
<feature type="compositionally biased region" description="Low complexity" evidence="4">
    <location>
        <begin position="957"/>
        <end position="967"/>
    </location>
</feature>
<feature type="compositionally biased region" description="Basic and acidic residues" evidence="4">
    <location>
        <begin position="886"/>
        <end position="899"/>
    </location>
</feature>
<feature type="compositionally biased region" description="Polar residues" evidence="4">
    <location>
        <begin position="796"/>
        <end position="822"/>
    </location>
</feature>
<dbReference type="GeneID" id="92181629"/>
<feature type="compositionally biased region" description="Gly residues" evidence="4">
    <location>
        <begin position="1099"/>
        <end position="1110"/>
    </location>
</feature>
<feature type="compositionally biased region" description="Gly residues" evidence="4">
    <location>
        <begin position="1074"/>
        <end position="1086"/>
    </location>
</feature>
<gene>
    <name evidence="6" type="ORF">IAR55_004371</name>
</gene>
<evidence type="ECO:0000313" key="6">
    <source>
        <dbReference type="EMBL" id="KAK8850453.1"/>
    </source>
</evidence>
<accession>A0AAW0YN99</accession>
<feature type="region of interest" description="Disordered" evidence="4">
    <location>
        <begin position="1"/>
        <end position="56"/>
    </location>
</feature>
<dbReference type="RefSeq" id="XP_066801884.1">
    <property type="nucleotide sequence ID" value="XM_066947470.1"/>
</dbReference>
<feature type="region of interest" description="Disordered" evidence="4">
    <location>
        <begin position="488"/>
        <end position="533"/>
    </location>
</feature>
<dbReference type="PANTHER" id="PTHR13430">
    <property type="match status" value="1"/>
</dbReference>
<feature type="compositionally biased region" description="Low complexity" evidence="4">
    <location>
        <begin position="658"/>
        <end position="683"/>
    </location>
</feature>
<dbReference type="GO" id="GO:1990316">
    <property type="term" value="C:Atg1/ULK1 kinase complex"/>
    <property type="evidence" value="ECO:0007669"/>
    <property type="project" value="InterPro"/>
</dbReference>
<feature type="compositionally biased region" description="Low complexity" evidence="4">
    <location>
        <begin position="729"/>
        <end position="767"/>
    </location>
</feature>
<dbReference type="Proteomes" id="UP001388673">
    <property type="component" value="Unassembled WGS sequence"/>
</dbReference>
<dbReference type="PANTHER" id="PTHR13430:SF4">
    <property type="entry name" value="AUTOPHAGY-RELATED PROTEIN 13"/>
    <property type="match status" value="1"/>
</dbReference>
<protein>
    <recommendedName>
        <fullName evidence="3">Autophagy-related protein 13</fullName>
    </recommendedName>
</protein>
<dbReference type="AlphaFoldDB" id="A0AAW0YN99"/>
<keyword evidence="7" id="KW-1185">Reference proteome</keyword>
<dbReference type="InterPro" id="IPR040182">
    <property type="entry name" value="ATG13"/>
</dbReference>
<feature type="compositionally biased region" description="Low complexity" evidence="4">
    <location>
        <begin position="1058"/>
        <end position="1070"/>
    </location>
</feature>
<evidence type="ECO:0000256" key="4">
    <source>
        <dbReference type="SAM" id="MobiDB-lite"/>
    </source>
</evidence>
<dbReference type="GO" id="GO:0000423">
    <property type="term" value="P:mitophagy"/>
    <property type="evidence" value="ECO:0007669"/>
    <property type="project" value="TreeGrafter"/>
</dbReference>
<dbReference type="KEGG" id="kne:92181629"/>
<organism evidence="6 7">
    <name type="scientific">Kwoniella newhampshirensis</name>
    <dbReference type="NCBI Taxonomy" id="1651941"/>
    <lineage>
        <taxon>Eukaryota</taxon>
        <taxon>Fungi</taxon>
        <taxon>Dikarya</taxon>
        <taxon>Basidiomycota</taxon>
        <taxon>Agaricomycotina</taxon>
        <taxon>Tremellomycetes</taxon>
        <taxon>Tremellales</taxon>
        <taxon>Cryptococcaceae</taxon>
        <taxon>Kwoniella</taxon>
    </lineage>
</organism>
<comment type="similarity">
    <text evidence="1 3">Belongs to the ATG13 family. Fungi subfamily.</text>
</comment>
<feature type="compositionally biased region" description="Basic and acidic residues" evidence="4">
    <location>
        <begin position="688"/>
        <end position="698"/>
    </location>
</feature>
<evidence type="ECO:0000259" key="5">
    <source>
        <dbReference type="Pfam" id="PF10033"/>
    </source>
</evidence>
<feature type="compositionally biased region" description="Polar residues" evidence="4">
    <location>
        <begin position="419"/>
        <end position="430"/>
    </location>
</feature>
<evidence type="ECO:0000256" key="2">
    <source>
        <dbReference type="ARBA" id="ARBA00023006"/>
    </source>
</evidence>
<feature type="compositionally biased region" description="Low complexity" evidence="4">
    <location>
        <begin position="859"/>
        <end position="872"/>
    </location>
</feature>
<feature type="compositionally biased region" description="Low complexity" evidence="4">
    <location>
        <begin position="823"/>
        <end position="836"/>
    </location>
</feature>
<sequence length="1145" mass="118593">MSTSPLRPLLHPPIHPTSSTRSPNPSGRAATPQLVPQPTGERNLASSSASSSQIAGQTSRQDQVLYRFYLKTVGVLVEGRLTHYGGSAGGKGSVEQKKDKWFNLSLPETDLHKSDLQIYRSISSYQPYSQPEPSPSDPCAIPPLLVAFILDTSDIPNGQALLWNRNGGKVALDTALLSAKGKGKEKESRSGIVLERWTLRAQSPPSDAPSSSQLAPHTAYRLGIVHFRALYSLIRLLPAYRLFRRLRRANNGLRMGIKLWGPEGFPNSHEGLIEAWEVMERGLVGFDMGLDELVKGEEVDPEELQRYDFPKLDLFGNEYSLSTEYRPEVDFHVEDMEAVLSEKLVDMDEAWFTPTVARRRSEEAGSTTEQEQARPVKKLSTPSSLQANTSPIPQRQQAPPAGSFASAGSYTASRPVGSRVTSGTIGSQKRANVGSLGTDRWGALAEDLPFASALSSNAADGRGQEPPSPSVGTSAAIVAARRLSGHSIQPFASTSPSTSLLRSTPPHPQIGAPIPTTAARPGMGGSRASSIGRTSSFLSQSGRSFTHAQIANMYAGSASPPITGAMSGLHISSSPPPGQSPVSPSSLSFAKQPVPRSISGRPFYMTPSGSSPFVPESLEREPSSLSSTTGPPQIIKRYSSSLSQRSGRPIGSPGGGPPQAATAGSQGSSGDGSSLPGSLGPGLVHRTSTRESGLRHSLEGSGSRIIAPDEDDIQAFLKTLDALPQPPSLAAQAVHASRTHLPSTSSSLSAPSASASPSPLHTSTSASGSPSKVYTGRVPMTRAQVDNELRRMAGSFTNNSQAIGIESTPSSTRAPSSGSTNPSSIGLLSASRPSSSTRRMPTMEADSGQGSRPVYRRQTSGGPSPLGPGTKGNTPVSASPMQPLKSADEVAGHAARADPPHSSAARSLPGAGAVQLNEKSPLPMRSAGPGYGVSAIGNPSSASTGNGAAMGILSPQTTGGTSTTDSTRTSRRGPVLLRGGFGDQRSSVSSSPSHSPSRDLTRGVGLGINNRVGNAGGEAQVGSIPLREGEAEFGFATGGVGGTRMGGVSTGGYARRQSASNSMANASTSNPMAVGGGGGVGYGSQRGKGQRTAPSSLGRDGGVGSEGVSGPGMRARSQGRVVSDGATREEGDESLLGKLRGMEGA</sequence>
<dbReference type="GO" id="GO:0000407">
    <property type="term" value="C:phagophore assembly site"/>
    <property type="evidence" value="ECO:0007669"/>
    <property type="project" value="TreeGrafter"/>
</dbReference>
<evidence type="ECO:0000256" key="3">
    <source>
        <dbReference type="RuleBase" id="RU361214"/>
    </source>
</evidence>
<feature type="region of interest" description="Disordered" evidence="4">
    <location>
        <begin position="356"/>
        <end position="434"/>
    </location>
</feature>
<dbReference type="GO" id="GO:0034727">
    <property type="term" value="P:piecemeal microautophagy of the nucleus"/>
    <property type="evidence" value="ECO:0007669"/>
    <property type="project" value="TreeGrafter"/>
</dbReference>
<dbReference type="InterPro" id="IPR018731">
    <property type="entry name" value="Atg13_N"/>
</dbReference>
<keyword evidence="2 3" id="KW-0072">Autophagy</keyword>
<feature type="compositionally biased region" description="Polar residues" evidence="4">
    <location>
        <begin position="380"/>
        <end position="397"/>
    </location>
</feature>
<evidence type="ECO:0000313" key="7">
    <source>
        <dbReference type="Proteomes" id="UP001388673"/>
    </source>
</evidence>
<feature type="domain" description="Autophagy-related protein 13 N-terminal" evidence="5">
    <location>
        <begin position="66"/>
        <end position="331"/>
    </location>
</feature>
<reference evidence="6 7" key="1">
    <citation type="journal article" date="2024" name="bioRxiv">
        <title>Comparative genomics of Cryptococcus and Kwoniella reveals pathogenesis evolution and contrasting karyotype dynamics via intercentromeric recombination or chromosome fusion.</title>
        <authorList>
            <person name="Coelho M.A."/>
            <person name="David-Palma M."/>
            <person name="Shea T."/>
            <person name="Bowers K."/>
            <person name="McGinley-Smith S."/>
            <person name="Mohammad A.W."/>
            <person name="Gnirke A."/>
            <person name="Yurkov A.M."/>
            <person name="Nowrousian M."/>
            <person name="Sun S."/>
            <person name="Cuomo C.A."/>
            <person name="Heitman J."/>
        </authorList>
    </citation>
    <scope>NUCLEOTIDE SEQUENCE [LARGE SCALE GENOMIC DNA]</scope>
    <source>
        <strain evidence="6 7">CBS 13917</strain>
    </source>
</reference>
<dbReference type="Pfam" id="PF10033">
    <property type="entry name" value="ATG13"/>
    <property type="match status" value="1"/>
</dbReference>
<feature type="region of interest" description="Disordered" evidence="4">
    <location>
        <begin position="942"/>
        <end position="1006"/>
    </location>
</feature>
<feature type="region of interest" description="Disordered" evidence="4">
    <location>
        <begin position="729"/>
        <end position="778"/>
    </location>
</feature>
<dbReference type="GO" id="GO:0005829">
    <property type="term" value="C:cytosol"/>
    <property type="evidence" value="ECO:0007669"/>
    <property type="project" value="TreeGrafter"/>
</dbReference>
<dbReference type="EMBL" id="JBCAWK010000008">
    <property type="protein sequence ID" value="KAK8850453.1"/>
    <property type="molecule type" value="Genomic_DNA"/>
</dbReference>
<name>A0AAW0YN99_9TREE</name>
<feature type="region of interest" description="Disordered" evidence="4">
    <location>
        <begin position="796"/>
        <end position="910"/>
    </location>
</feature>
<dbReference type="Gene3D" id="3.30.900.10">
    <property type="entry name" value="HORMA domain"/>
    <property type="match status" value="1"/>
</dbReference>
<comment type="caution">
    <text evidence="6">The sequence shown here is derived from an EMBL/GenBank/DDBJ whole genome shotgun (WGS) entry which is preliminary data.</text>
</comment>
<evidence type="ECO:0000256" key="1">
    <source>
        <dbReference type="ARBA" id="ARBA00005246"/>
    </source>
</evidence>
<feature type="compositionally biased region" description="Low complexity" evidence="4">
    <location>
        <begin position="398"/>
        <end position="409"/>
    </location>
</feature>